<dbReference type="PIRSF" id="PIRSF002741">
    <property type="entry name" value="MppA"/>
    <property type="match status" value="1"/>
</dbReference>
<keyword evidence="3" id="KW-0732">Signal</keyword>
<reference evidence="5 6" key="1">
    <citation type="submission" date="2019-04" db="EMBL/GenBank/DDBJ databases">
        <title>Phreatobacter aquaticus sp. nov.</title>
        <authorList>
            <person name="Choi A."/>
            <person name="Baek K."/>
        </authorList>
    </citation>
    <scope>NUCLEOTIDE SEQUENCE [LARGE SCALE GENOMIC DNA]</scope>
    <source>
        <strain evidence="5 6">NMCR1094</strain>
    </source>
</reference>
<dbReference type="Gene3D" id="3.40.190.10">
    <property type="entry name" value="Periplasmic binding protein-like II"/>
    <property type="match status" value="1"/>
</dbReference>
<organism evidence="5 6">
    <name type="scientific">Phreatobacter aquaticus</name>
    <dbReference type="NCBI Taxonomy" id="2570229"/>
    <lineage>
        <taxon>Bacteria</taxon>
        <taxon>Pseudomonadati</taxon>
        <taxon>Pseudomonadota</taxon>
        <taxon>Alphaproteobacteria</taxon>
        <taxon>Hyphomicrobiales</taxon>
        <taxon>Phreatobacteraceae</taxon>
        <taxon>Phreatobacter</taxon>
    </lineage>
</organism>
<dbReference type="Pfam" id="PF00496">
    <property type="entry name" value="SBP_bac_5"/>
    <property type="match status" value="1"/>
</dbReference>
<dbReference type="Gene3D" id="3.90.76.10">
    <property type="entry name" value="Dipeptide-binding Protein, Domain 1"/>
    <property type="match status" value="1"/>
</dbReference>
<dbReference type="GO" id="GO:1904680">
    <property type="term" value="F:peptide transmembrane transporter activity"/>
    <property type="evidence" value="ECO:0007669"/>
    <property type="project" value="TreeGrafter"/>
</dbReference>
<comment type="similarity">
    <text evidence="2">Belongs to the bacterial solute-binding protein 5 family.</text>
</comment>
<gene>
    <name evidence="5" type="ORF">E8L99_01520</name>
</gene>
<evidence type="ECO:0000256" key="2">
    <source>
        <dbReference type="ARBA" id="ARBA00005695"/>
    </source>
</evidence>
<dbReference type="SUPFAM" id="SSF53850">
    <property type="entry name" value="Periplasmic binding protein-like II"/>
    <property type="match status" value="1"/>
</dbReference>
<dbReference type="PANTHER" id="PTHR30290">
    <property type="entry name" value="PERIPLASMIC BINDING COMPONENT OF ABC TRANSPORTER"/>
    <property type="match status" value="1"/>
</dbReference>
<evidence type="ECO:0000313" key="6">
    <source>
        <dbReference type="Proteomes" id="UP000298588"/>
    </source>
</evidence>
<dbReference type="GO" id="GO:0030288">
    <property type="term" value="C:outer membrane-bounded periplasmic space"/>
    <property type="evidence" value="ECO:0007669"/>
    <property type="project" value="UniProtKB-ARBA"/>
</dbReference>
<keyword evidence="6" id="KW-1185">Reference proteome</keyword>
<evidence type="ECO:0000256" key="3">
    <source>
        <dbReference type="ARBA" id="ARBA00022729"/>
    </source>
</evidence>
<evidence type="ECO:0000259" key="4">
    <source>
        <dbReference type="Pfam" id="PF00496"/>
    </source>
</evidence>
<dbReference type="InterPro" id="IPR030678">
    <property type="entry name" value="Peptide/Ni-bd"/>
</dbReference>
<dbReference type="Gene3D" id="3.10.105.10">
    <property type="entry name" value="Dipeptide-binding Protein, Domain 3"/>
    <property type="match status" value="1"/>
</dbReference>
<dbReference type="CDD" id="cd08502">
    <property type="entry name" value="PBP2_NikA_DppA_OppA_like_16"/>
    <property type="match status" value="1"/>
</dbReference>
<evidence type="ECO:0000256" key="1">
    <source>
        <dbReference type="ARBA" id="ARBA00004418"/>
    </source>
</evidence>
<dbReference type="InterPro" id="IPR000914">
    <property type="entry name" value="SBP_5_dom"/>
</dbReference>
<dbReference type="Proteomes" id="UP000298588">
    <property type="component" value="Chromosome"/>
</dbReference>
<sequence length="511" mass="56235">MAGFGAVAPVRAETVLRTAMHSDLRILDPIWTTALISTHHGFMVYDTLFAVDEKLEVKPQMVDTWTVSEDKLTWTFTLRDGLEFHDGQPVTAEDCVASIRRWGARDGMGQKLLAVTAELTATGPKTFVLKLKEPYGLVLSSLGKPSANILFIMPKRVAETDPNTQITDSIGSGPFIFARDLWKPGERAVYLRNPRYRPRAEPPSGSAGGKVVKVDRVEWIWIPDAQTQVSALLRGEIDLIEAPPHDLLPLLKADSNIALKVLAPMGRQYAFRFNVLHKPFDNPLIRQAVAIAFNQEDFVKSTIGDPAYYVLCKSLFPCGSPLAMDAGFTDRLEGNIARARALIQQAGYDGSPVVLMQSTDNPSLSNLAPVAKAIMERAGLKVDLQAMDWQTLVARRTRRDAPTAGGWSAFLTSWGSIDVLDPASTSFLNASCDKAGFGWPCDAEIERLRDAFARETDAAKQRAIAEAVQRRVAEYPTHIQLGQYLQPTAYRTSITGLLAAGNLALWNLEKK</sequence>
<evidence type="ECO:0000313" key="5">
    <source>
        <dbReference type="EMBL" id="QCK88570.1"/>
    </source>
</evidence>
<accession>A0A4D7QLE6</accession>
<dbReference type="OrthoDB" id="9803988at2"/>
<dbReference type="PANTHER" id="PTHR30290:SF38">
    <property type="entry name" value="D,D-DIPEPTIDE-BINDING PERIPLASMIC PROTEIN DDPA-RELATED"/>
    <property type="match status" value="1"/>
</dbReference>
<dbReference type="GO" id="GO:0015833">
    <property type="term" value="P:peptide transport"/>
    <property type="evidence" value="ECO:0007669"/>
    <property type="project" value="TreeGrafter"/>
</dbReference>
<dbReference type="InterPro" id="IPR039424">
    <property type="entry name" value="SBP_5"/>
</dbReference>
<dbReference type="EMBL" id="CP039865">
    <property type="protein sequence ID" value="QCK88570.1"/>
    <property type="molecule type" value="Genomic_DNA"/>
</dbReference>
<dbReference type="GO" id="GO:0043190">
    <property type="term" value="C:ATP-binding cassette (ABC) transporter complex"/>
    <property type="evidence" value="ECO:0007669"/>
    <property type="project" value="InterPro"/>
</dbReference>
<feature type="domain" description="Solute-binding protein family 5" evidence="4">
    <location>
        <begin position="56"/>
        <end position="432"/>
    </location>
</feature>
<proteinExistence type="inferred from homology"/>
<dbReference type="AlphaFoldDB" id="A0A4D7QLE6"/>
<protein>
    <submittedName>
        <fullName evidence="5">ABC transporter substrate-binding protein</fullName>
    </submittedName>
</protein>
<dbReference type="KEGG" id="paqt:E8L99_01520"/>
<comment type="subcellular location">
    <subcellularLocation>
        <location evidence="1">Periplasm</location>
    </subcellularLocation>
</comment>
<name>A0A4D7QLE6_9HYPH</name>